<evidence type="ECO:0000256" key="1">
    <source>
        <dbReference type="SAM" id="MobiDB-lite"/>
    </source>
</evidence>
<dbReference type="Proteomes" id="UP000187203">
    <property type="component" value="Unassembled WGS sequence"/>
</dbReference>
<proteinExistence type="predicted"/>
<reference evidence="3" key="1">
    <citation type="submission" date="2013-09" db="EMBL/GenBank/DDBJ databases">
        <title>Corchorus olitorius genome sequencing.</title>
        <authorList>
            <person name="Alam M."/>
            <person name="Haque M.S."/>
            <person name="Islam M.S."/>
            <person name="Emdad E.M."/>
            <person name="Islam M.M."/>
            <person name="Ahmed B."/>
            <person name="Halim A."/>
            <person name="Hossen Q.M.M."/>
            <person name="Hossain M.Z."/>
            <person name="Ahmed R."/>
            <person name="Khan M.M."/>
            <person name="Islam R."/>
            <person name="Rashid M.M."/>
            <person name="Khan S.A."/>
            <person name="Rahman M.S."/>
            <person name="Alam M."/>
            <person name="Yahiya A.S."/>
            <person name="Khan M.S."/>
            <person name="Azam M.S."/>
            <person name="Haque T."/>
            <person name="Lashkar M.Z.H."/>
            <person name="Akhand A.I."/>
            <person name="Morshed G."/>
            <person name="Roy S."/>
            <person name="Uddin K.S."/>
            <person name="Rabeya T."/>
            <person name="Hossain A.S."/>
            <person name="Chowdhury A."/>
            <person name="Snigdha A.R."/>
            <person name="Mortoza M.S."/>
            <person name="Matin S.A."/>
            <person name="Hoque S.M.E."/>
            <person name="Islam M.K."/>
            <person name="Roy D.K."/>
            <person name="Haider R."/>
            <person name="Moosa M.M."/>
            <person name="Elias S.M."/>
            <person name="Hasan A.M."/>
            <person name="Jahan S."/>
            <person name="Shafiuddin M."/>
            <person name="Mahmood N."/>
            <person name="Shommy N.S."/>
        </authorList>
    </citation>
    <scope>NUCLEOTIDE SEQUENCE [LARGE SCALE GENOMIC DNA]</scope>
    <source>
        <strain evidence="3">cv. O-4</strain>
    </source>
</reference>
<evidence type="ECO:0000313" key="3">
    <source>
        <dbReference type="Proteomes" id="UP000187203"/>
    </source>
</evidence>
<feature type="region of interest" description="Disordered" evidence="1">
    <location>
        <begin position="1"/>
        <end position="32"/>
    </location>
</feature>
<feature type="compositionally biased region" description="Basic and acidic residues" evidence="1">
    <location>
        <begin position="13"/>
        <end position="25"/>
    </location>
</feature>
<dbReference type="AlphaFoldDB" id="A0A1R3JLM6"/>
<comment type="caution">
    <text evidence="2">The sequence shown here is derived from an EMBL/GenBank/DDBJ whole genome shotgun (WGS) entry which is preliminary data.</text>
</comment>
<evidence type="ECO:0000313" key="2">
    <source>
        <dbReference type="EMBL" id="OMO95647.1"/>
    </source>
</evidence>
<accession>A0A1R3JLM6</accession>
<organism evidence="2 3">
    <name type="scientific">Corchorus olitorius</name>
    <dbReference type="NCBI Taxonomy" id="93759"/>
    <lineage>
        <taxon>Eukaryota</taxon>
        <taxon>Viridiplantae</taxon>
        <taxon>Streptophyta</taxon>
        <taxon>Embryophyta</taxon>
        <taxon>Tracheophyta</taxon>
        <taxon>Spermatophyta</taxon>
        <taxon>Magnoliopsida</taxon>
        <taxon>eudicotyledons</taxon>
        <taxon>Gunneridae</taxon>
        <taxon>Pentapetalae</taxon>
        <taxon>rosids</taxon>
        <taxon>malvids</taxon>
        <taxon>Malvales</taxon>
        <taxon>Malvaceae</taxon>
        <taxon>Grewioideae</taxon>
        <taxon>Apeibeae</taxon>
        <taxon>Corchorus</taxon>
    </lineage>
</organism>
<keyword evidence="3" id="KW-1185">Reference proteome</keyword>
<gene>
    <name evidence="2" type="ORF">COLO4_15741</name>
</gene>
<dbReference type="EMBL" id="AWUE01015800">
    <property type="protein sequence ID" value="OMO95647.1"/>
    <property type="molecule type" value="Genomic_DNA"/>
</dbReference>
<name>A0A1R3JLM6_9ROSI</name>
<protein>
    <submittedName>
        <fullName evidence="2">MYB transcription factor AN2</fullName>
    </submittedName>
</protein>
<sequence>MEKGNGIKFLPKQLDHHNHHDDNKDINNNNSHVDVIPTASNDLLPEGDSSYCVASDQEDMETMWWENFLVNYESEVVDEQMKKQGEEDTGNCFKYYSYGNTASGIEVGQGDKNQISSDWDQLFCDLTLWNVFNFPEPDTCV</sequence>